<reference evidence="6" key="1">
    <citation type="journal article" date="2019" name="Int. J. Syst. Evol. Microbiol.">
        <title>The Global Catalogue of Microorganisms (GCM) 10K type strain sequencing project: providing services to taxonomists for standard genome sequencing and annotation.</title>
        <authorList>
            <consortium name="The Broad Institute Genomics Platform"/>
            <consortium name="The Broad Institute Genome Sequencing Center for Infectious Disease"/>
            <person name="Wu L."/>
            <person name="Ma J."/>
        </authorList>
    </citation>
    <scope>NUCLEOTIDE SEQUENCE [LARGE SCALE GENOMIC DNA]</scope>
    <source>
        <strain evidence="6">CECT 8482</strain>
    </source>
</reference>
<dbReference type="PANTHER" id="PTHR30154">
    <property type="entry name" value="LEUCINE-RESPONSIVE REGULATORY PROTEIN"/>
    <property type="match status" value="1"/>
</dbReference>
<evidence type="ECO:0000313" key="6">
    <source>
        <dbReference type="Proteomes" id="UP001243846"/>
    </source>
</evidence>
<evidence type="ECO:0000259" key="4">
    <source>
        <dbReference type="PROSITE" id="PS50956"/>
    </source>
</evidence>
<dbReference type="Pfam" id="PF01037">
    <property type="entry name" value="AsnC_trans_reg"/>
    <property type="match status" value="1"/>
</dbReference>
<sequence length="151" mass="16428">MIALDDIDHRILAALQEDGRLPILNLAERIGLSPTPCGRRVKRLEEAGVIQGYTARIDPAALGQNINVMITVRLARHGTRGTEQFLSAIAKRPEITECLLVTGSVDYILRVWVRDIDALGSFIRDVLQSIPSVAETSTMVILAQGTALPSS</sequence>
<dbReference type="PRINTS" id="PR00033">
    <property type="entry name" value="HTHASNC"/>
</dbReference>
<gene>
    <name evidence="5" type="ORF">QWZ10_17070</name>
</gene>
<dbReference type="RefSeq" id="WP_377687683.1">
    <property type="nucleotide sequence ID" value="NZ_JBHMDZ010000045.1"/>
</dbReference>
<evidence type="ECO:0000256" key="1">
    <source>
        <dbReference type="ARBA" id="ARBA00023015"/>
    </source>
</evidence>
<accession>A0ABT8DAX3</accession>
<dbReference type="Gene3D" id="3.30.70.920">
    <property type="match status" value="1"/>
</dbReference>
<dbReference type="Pfam" id="PF13412">
    <property type="entry name" value="HTH_24"/>
    <property type="match status" value="1"/>
</dbReference>
<dbReference type="InterPro" id="IPR011008">
    <property type="entry name" value="Dimeric_a/b-barrel"/>
</dbReference>
<dbReference type="PROSITE" id="PS00519">
    <property type="entry name" value="HTH_ASNC_1"/>
    <property type="match status" value="1"/>
</dbReference>
<dbReference type="EMBL" id="JAUFRC010000001">
    <property type="protein sequence ID" value="MDN3713033.1"/>
    <property type="molecule type" value="Genomic_DNA"/>
</dbReference>
<organism evidence="5 6">
    <name type="scientific">Paracoccus cavernae</name>
    <dbReference type="NCBI Taxonomy" id="1571207"/>
    <lineage>
        <taxon>Bacteria</taxon>
        <taxon>Pseudomonadati</taxon>
        <taxon>Pseudomonadota</taxon>
        <taxon>Alphaproteobacteria</taxon>
        <taxon>Rhodobacterales</taxon>
        <taxon>Paracoccaceae</taxon>
        <taxon>Paracoccus</taxon>
    </lineage>
</organism>
<dbReference type="InterPro" id="IPR036388">
    <property type="entry name" value="WH-like_DNA-bd_sf"/>
</dbReference>
<keyword evidence="2" id="KW-0238">DNA-binding</keyword>
<dbReference type="Proteomes" id="UP001243846">
    <property type="component" value="Unassembled WGS sequence"/>
</dbReference>
<feature type="domain" description="HTH asnC-type" evidence="4">
    <location>
        <begin position="4"/>
        <end position="65"/>
    </location>
</feature>
<evidence type="ECO:0000256" key="2">
    <source>
        <dbReference type="ARBA" id="ARBA00023125"/>
    </source>
</evidence>
<dbReference type="InterPro" id="IPR019888">
    <property type="entry name" value="Tscrpt_reg_AsnC-like"/>
</dbReference>
<name>A0ABT8DAX3_9RHOB</name>
<keyword evidence="6" id="KW-1185">Reference proteome</keyword>
<dbReference type="InterPro" id="IPR019885">
    <property type="entry name" value="Tscrpt_reg_HTH_AsnC-type_CS"/>
</dbReference>
<dbReference type="InterPro" id="IPR019887">
    <property type="entry name" value="Tscrpt_reg_AsnC/Lrp_C"/>
</dbReference>
<dbReference type="PANTHER" id="PTHR30154:SF34">
    <property type="entry name" value="TRANSCRIPTIONAL REGULATOR AZLB"/>
    <property type="match status" value="1"/>
</dbReference>
<comment type="caution">
    <text evidence="5">The sequence shown here is derived from an EMBL/GenBank/DDBJ whole genome shotgun (WGS) entry which is preliminary data.</text>
</comment>
<dbReference type="InterPro" id="IPR036390">
    <property type="entry name" value="WH_DNA-bd_sf"/>
</dbReference>
<dbReference type="InterPro" id="IPR011991">
    <property type="entry name" value="ArsR-like_HTH"/>
</dbReference>
<dbReference type="SMART" id="SM00344">
    <property type="entry name" value="HTH_ASNC"/>
    <property type="match status" value="1"/>
</dbReference>
<evidence type="ECO:0000256" key="3">
    <source>
        <dbReference type="ARBA" id="ARBA00023163"/>
    </source>
</evidence>
<proteinExistence type="predicted"/>
<protein>
    <submittedName>
        <fullName evidence="5">Lrp/AsnC family transcriptional regulator</fullName>
    </submittedName>
</protein>
<evidence type="ECO:0000313" key="5">
    <source>
        <dbReference type="EMBL" id="MDN3713033.1"/>
    </source>
</evidence>
<keyword evidence="3" id="KW-0804">Transcription</keyword>
<dbReference type="SUPFAM" id="SSF46785">
    <property type="entry name" value="Winged helix' DNA-binding domain"/>
    <property type="match status" value="1"/>
</dbReference>
<dbReference type="SUPFAM" id="SSF54909">
    <property type="entry name" value="Dimeric alpha+beta barrel"/>
    <property type="match status" value="1"/>
</dbReference>
<keyword evidence="1" id="KW-0805">Transcription regulation</keyword>
<dbReference type="CDD" id="cd00090">
    <property type="entry name" value="HTH_ARSR"/>
    <property type="match status" value="1"/>
</dbReference>
<dbReference type="Gene3D" id="1.10.10.10">
    <property type="entry name" value="Winged helix-like DNA-binding domain superfamily/Winged helix DNA-binding domain"/>
    <property type="match status" value="1"/>
</dbReference>
<dbReference type="InterPro" id="IPR000485">
    <property type="entry name" value="AsnC-type_HTH_dom"/>
</dbReference>
<dbReference type="PROSITE" id="PS50956">
    <property type="entry name" value="HTH_ASNC_2"/>
    <property type="match status" value="1"/>
</dbReference>